<feature type="compositionally biased region" description="Basic and acidic residues" evidence="1">
    <location>
        <begin position="71"/>
        <end position="86"/>
    </location>
</feature>
<dbReference type="EMBL" id="CP015098">
    <property type="protein sequence ID" value="AMW10170.1"/>
    <property type="molecule type" value="Genomic_DNA"/>
</dbReference>
<dbReference type="STRING" id="1783515.A4E84_11985"/>
<proteinExistence type="predicted"/>
<dbReference type="RefSeq" id="WP_062926555.1">
    <property type="nucleotide sequence ID" value="NZ_CP015098.1"/>
</dbReference>
<dbReference type="KEGG" id="stsi:A4E84_11985"/>
<dbReference type="AlphaFoldDB" id="A0A143BZ05"/>
<organism evidence="2 3">
    <name type="scientific">Streptomyces qaidamensis</name>
    <dbReference type="NCBI Taxonomy" id="1783515"/>
    <lineage>
        <taxon>Bacteria</taxon>
        <taxon>Bacillati</taxon>
        <taxon>Actinomycetota</taxon>
        <taxon>Actinomycetes</taxon>
        <taxon>Kitasatosporales</taxon>
        <taxon>Streptomycetaceae</taxon>
        <taxon>Streptomyces</taxon>
        <taxon>Streptomyces aurantiacus group</taxon>
    </lineage>
</organism>
<evidence type="ECO:0000256" key="1">
    <source>
        <dbReference type="SAM" id="MobiDB-lite"/>
    </source>
</evidence>
<gene>
    <name evidence="2" type="ORF">A4E84_11985</name>
</gene>
<sequence>MAHTFAELVEKQRAADEAYARVRQLQDAYGPPTQTKWSDQQTTTWETAWRAWRDLARDVQAAVTGYAKQEGTPRPEVEARVKEAVRRGGGGGNGT</sequence>
<dbReference type="Proteomes" id="UP000076096">
    <property type="component" value="Chromosome"/>
</dbReference>
<reference evidence="3" key="1">
    <citation type="submission" date="2016-04" db="EMBL/GenBank/DDBJ databases">
        <authorList>
            <person name="Zhang B."/>
        </authorList>
    </citation>
    <scope>NUCLEOTIDE SEQUENCE [LARGE SCALE GENOMIC DNA]</scope>
    <source>
        <strain evidence="3">S10</strain>
    </source>
</reference>
<feature type="region of interest" description="Disordered" evidence="1">
    <location>
        <begin position="66"/>
        <end position="95"/>
    </location>
</feature>
<accession>A0A143BZ05</accession>
<name>A0A143BZ05_9ACTN</name>
<evidence type="ECO:0000313" key="2">
    <source>
        <dbReference type="EMBL" id="AMW10170.1"/>
    </source>
</evidence>
<protein>
    <submittedName>
        <fullName evidence="2">Uncharacterized protein</fullName>
    </submittedName>
</protein>
<evidence type="ECO:0000313" key="3">
    <source>
        <dbReference type="Proteomes" id="UP000076096"/>
    </source>
</evidence>
<keyword evidence="3" id="KW-1185">Reference proteome</keyword>